<sequence length="132" mass="14474">MSVSLQLIQLAGENIVEVSGFSEINGIYLENTDLDISVAPARNSEAKAIQLSIKPGCRGDVMPLAFEIEMLAQRITLSQLVNGSSLFIVPQAIDMNLRDGKAIKAFLQKSGGIWLDRLPQECIREIVNHCSF</sequence>
<evidence type="ECO:0000313" key="1">
    <source>
        <dbReference type="EMBL" id="QDR80407.1"/>
    </source>
</evidence>
<evidence type="ECO:0000313" key="2">
    <source>
        <dbReference type="Proteomes" id="UP000320776"/>
    </source>
</evidence>
<dbReference type="AlphaFoldDB" id="A0A517DSU4"/>
<name>A0A517DSU4_9FIRM</name>
<protein>
    <submittedName>
        <fullName evidence="1">Uncharacterized protein</fullName>
    </submittedName>
</protein>
<gene>
    <name evidence="1" type="ORF">SPTER_17300</name>
</gene>
<accession>A0A517DSU4</accession>
<dbReference type="EMBL" id="CP036259">
    <property type="protein sequence ID" value="QDR80407.1"/>
    <property type="molecule type" value="Genomic_DNA"/>
</dbReference>
<keyword evidence="2" id="KW-1185">Reference proteome</keyword>
<organism evidence="1 2">
    <name type="scientific">Sporomusa termitida</name>
    <dbReference type="NCBI Taxonomy" id="2377"/>
    <lineage>
        <taxon>Bacteria</taxon>
        <taxon>Bacillati</taxon>
        <taxon>Bacillota</taxon>
        <taxon>Negativicutes</taxon>
        <taxon>Selenomonadales</taxon>
        <taxon>Sporomusaceae</taxon>
        <taxon>Sporomusa</taxon>
    </lineage>
</organism>
<dbReference type="KEGG" id="sted:SPTER_17300"/>
<reference evidence="1 2" key="1">
    <citation type="submission" date="2019-02" db="EMBL/GenBank/DDBJ databases">
        <title>Closed genome of Sporomusa termitida DSM 4440.</title>
        <authorList>
            <person name="Poehlein A."/>
            <person name="Daniel R."/>
        </authorList>
    </citation>
    <scope>NUCLEOTIDE SEQUENCE [LARGE SCALE GENOMIC DNA]</scope>
    <source>
        <strain evidence="1 2">DSM 4440</strain>
    </source>
</reference>
<proteinExistence type="predicted"/>
<dbReference type="Proteomes" id="UP000320776">
    <property type="component" value="Chromosome"/>
</dbReference>